<dbReference type="EMBL" id="JBHSNG010000017">
    <property type="protein sequence ID" value="MFC5582327.1"/>
    <property type="molecule type" value="Genomic_DNA"/>
</dbReference>
<evidence type="ECO:0000313" key="15">
    <source>
        <dbReference type="Proteomes" id="UP001596111"/>
    </source>
</evidence>
<dbReference type="Gene3D" id="3.90.190.20">
    <property type="entry name" value="Mur ligase, C-terminal domain"/>
    <property type="match status" value="1"/>
</dbReference>
<evidence type="ECO:0000256" key="6">
    <source>
        <dbReference type="ARBA" id="ARBA00022741"/>
    </source>
</evidence>
<dbReference type="Pfam" id="PF08245">
    <property type="entry name" value="Mur_ligase_M"/>
    <property type="match status" value="1"/>
</dbReference>
<dbReference type="RefSeq" id="WP_377328304.1">
    <property type="nucleotide sequence ID" value="NZ_JBHSNG010000017.1"/>
</dbReference>
<gene>
    <name evidence="14" type="primary">murD</name>
    <name evidence="12" type="synonym">murD2</name>
    <name evidence="14" type="ORF">ACFPPB_14500</name>
</gene>
<dbReference type="EC" id="6.3.2.53" evidence="12"/>
<dbReference type="InterPro" id="IPR036615">
    <property type="entry name" value="Mur_ligase_C_dom_sf"/>
</dbReference>
<comment type="caution">
    <text evidence="14">The sequence shown here is derived from an EMBL/GenBank/DDBJ whole genome shotgun (WGS) entry which is preliminary data.</text>
</comment>
<evidence type="ECO:0000256" key="5">
    <source>
        <dbReference type="ARBA" id="ARBA00022618"/>
    </source>
</evidence>
<proteinExistence type="inferred from homology"/>
<evidence type="ECO:0000256" key="7">
    <source>
        <dbReference type="ARBA" id="ARBA00022840"/>
    </source>
</evidence>
<sequence>MRIAELVGRRVAIWGFGREGRAAIHAVRQRCPDQRFTLFCAAAEVDAARAFDPALEVVAGEPDAATLSRFDVVVKSPGISAYKPALLAALAQGTQFTSGTALWFGENPDAHVIAVTGTKGKSTTSALIAHLTRALGVRTALAGNIGLPLLELPDRQAVSQPAELWVIELSSFQTGEAGPLELGVITSLYEEHLDWHGSRERYVVDKLRLADVSRQLLVNGLQPALLERTQKHPHRLLFGQPAGWHVADGFIRRGTQEVFPVEQLAAPGLHNALNACAALAALAAVGMDAMAAAPALAHFRPLPHRLQPLGERDGWHWVNDSISTTPLATLAALESLHGHAVTVLVGGHDRGLDWTPFVEAMRSSPAHAIVCMGSNGGRIETALRAAGVACPIMHVADLAGAVAEAKVCTPDGGVILLSPGAPSFDQFKDYAERGRRFAALAGFDSASITGIEGLGIDGDVGKT</sequence>
<dbReference type="Gene3D" id="3.40.50.720">
    <property type="entry name" value="NAD(P)-binding Rossmann-like Domain"/>
    <property type="match status" value="1"/>
</dbReference>
<feature type="domain" description="Mur ligase central" evidence="13">
    <location>
        <begin position="115"/>
        <end position="281"/>
    </location>
</feature>
<evidence type="ECO:0000256" key="8">
    <source>
        <dbReference type="ARBA" id="ARBA00022960"/>
    </source>
</evidence>
<evidence type="ECO:0000256" key="10">
    <source>
        <dbReference type="ARBA" id="ARBA00023306"/>
    </source>
</evidence>
<keyword evidence="10 12" id="KW-0131">Cell cycle</keyword>
<evidence type="ECO:0000256" key="3">
    <source>
        <dbReference type="ARBA" id="ARBA00022490"/>
    </source>
</evidence>
<keyword evidence="7 12" id="KW-0067">ATP-binding</keyword>
<keyword evidence="9 12" id="KW-0573">Peptidoglycan synthesis</keyword>
<dbReference type="InterPro" id="IPR043687">
    <property type="entry name" value="MurD2"/>
</dbReference>
<keyword evidence="3 12" id="KW-0963">Cytoplasm</keyword>
<comment type="catalytic activity">
    <reaction evidence="12">
        <text>UDP-N-acetyl-alpha-D-muramoyl-L-alanine + L-glutamate + ATP = UDP-N-acetyl-alpha-D-muramoyl-L-alanyl-L-glutamate + ADP + phosphate + H(+)</text>
        <dbReference type="Rhea" id="RHEA:58816"/>
        <dbReference type="ChEBI" id="CHEBI:15378"/>
        <dbReference type="ChEBI" id="CHEBI:29985"/>
        <dbReference type="ChEBI" id="CHEBI:30616"/>
        <dbReference type="ChEBI" id="CHEBI:43474"/>
        <dbReference type="ChEBI" id="CHEBI:83898"/>
        <dbReference type="ChEBI" id="CHEBI:142725"/>
        <dbReference type="ChEBI" id="CHEBI:456216"/>
        <dbReference type="EC" id="6.3.2.53"/>
    </reaction>
</comment>
<evidence type="ECO:0000256" key="12">
    <source>
        <dbReference type="HAMAP-Rule" id="MF_02208"/>
    </source>
</evidence>
<evidence type="ECO:0000313" key="14">
    <source>
        <dbReference type="EMBL" id="MFC5582327.1"/>
    </source>
</evidence>
<dbReference type="Proteomes" id="UP001596111">
    <property type="component" value="Unassembled WGS sequence"/>
</dbReference>
<evidence type="ECO:0000256" key="11">
    <source>
        <dbReference type="ARBA" id="ARBA00023316"/>
    </source>
</evidence>
<dbReference type="InterPro" id="IPR013221">
    <property type="entry name" value="Mur_ligase_cen"/>
</dbReference>
<dbReference type="HAMAP" id="MF_02208">
    <property type="entry name" value="MurD2_subfam"/>
    <property type="match status" value="1"/>
</dbReference>
<dbReference type="SUPFAM" id="SSF51984">
    <property type="entry name" value="MurCD N-terminal domain"/>
    <property type="match status" value="1"/>
</dbReference>
<keyword evidence="8 12" id="KW-0133">Cell shape</keyword>
<dbReference type="PANTHER" id="PTHR43692:SF1">
    <property type="entry name" value="UDP-N-ACETYLMURAMOYLALANINE--D-GLUTAMATE LIGASE"/>
    <property type="match status" value="1"/>
</dbReference>
<keyword evidence="15" id="KW-1185">Reference proteome</keyword>
<protein>
    <recommendedName>
        <fullName evidence="12">UDP-N-acetylmuramoyl-L-alanine--L-glutamate ligase</fullName>
        <ecNumber evidence="12">6.3.2.53</ecNumber>
    </recommendedName>
    <alternativeName>
        <fullName evidence="12">UDP-N-acetylmuramoyl-L-alanyl-L-glutamate synthetase</fullName>
        <shortName evidence="12">UDP-MurNAc-L-Ala-L-Glu synthetase</shortName>
    </alternativeName>
</protein>
<comment type="similarity">
    <text evidence="12">Belongs to the MurCDEF family. MurD2 subfamily.</text>
</comment>
<feature type="binding site" evidence="12">
    <location>
        <begin position="117"/>
        <end position="123"/>
    </location>
    <ligand>
        <name>ATP</name>
        <dbReference type="ChEBI" id="CHEBI:30616"/>
    </ligand>
</feature>
<dbReference type="Gene3D" id="3.40.1190.10">
    <property type="entry name" value="Mur-like, catalytic domain"/>
    <property type="match status" value="1"/>
</dbReference>
<comment type="subcellular location">
    <subcellularLocation>
        <location evidence="1 12">Cytoplasm</location>
    </subcellularLocation>
</comment>
<dbReference type="PANTHER" id="PTHR43692">
    <property type="entry name" value="UDP-N-ACETYLMURAMOYLALANINE--D-GLUTAMATE LIGASE"/>
    <property type="match status" value="1"/>
</dbReference>
<dbReference type="SUPFAM" id="SSF53623">
    <property type="entry name" value="MurD-like peptide ligases, catalytic domain"/>
    <property type="match status" value="1"/>
</dbReference>
<keyword evidence="11 12" id="KW-0961">Cell wall biogenesis/degradation</keyword>
<name>A0ABW0SZ63_9GAMM</name>
<dbReference type="InterPro" id="IPR005762">
    <property type="entry name" value="MurD"/>
</dbReference>
<reference evidence="15" key="1">
    <citation type="journal article" date="2019" name="Int. J. Syst. Evol. Microbiol.">
        <title>The Global Catalogue of Microorganisms (GCM) 10K type strain sequencing project: providing services to taxonomists for standard genome sequencing and annotation.</title>
        <authorList>
            <consortium name="The Broad Institute Genomics Platform"/>
            <consortium name="The Broad Institute Genome Sequencing Center for Infectious Disease"/>
            <person name="Wu L."/>
            <person name="Ma J."/>
        </authorList>
    </citation>
    <scope>NUCLEOTIDE SEQUENCE [LARGE SCALE GENOMIC DNA]</scope>
    <source>
        <strain evidence="15">CGMCC 1.13587</strain>
    </source>
</reference>
<dbReference type="HAMAP" id="MF_00639">
    <property type="entry name" value="MurD"/>
    <property type="match status" value="1"/>
</dbReference>
<evidence type="ECO:0000256" key="2">
    <source>
        <dbReference type="ARBA" id="ARBA00004752"/>
    </source>
</evidence>
<comment type="function">
    <text evidence="12">Cell wall formation. Catalyzes the addition of L-glutamate to the nucleotide precursor UDP-N-acetylmuramoyl-L-alanine.</text>
</comment>
<keyword evidence="4 12" id="KW-0436">Ligase</keyword>
<dbReference type="SUPFAM" id="SSF53244">
    <property type="entry name" value="MurD-like peptide ligases, peptide-binding domain"/>
    <property type="match status" value="1"/>
</dbReference>
<dbReference type="GO" id="GO:0008764">
    <property type="term" value="F:UDP-N-acetylmuramoylalanine-D-glutamate ligase activity"/>
    <property type="evidence" value="ECO:0007669"/>
    <property type="project" value="UniProtKB-EC"/>
</dbReference>
<accession>A0ABW0SZ63</accession>
<keyword evidence="5 12" id="KW-0132">Cell division</keyword>
<evidence type="ECO:0000256" key="1">
    <source>
        <dbReference type="ARBA" id="ARBA00004496"/>
    </source>
</evidence>
<dbReference type="InterPro" id="IPR036565">
    <property type="entry name" value="Mur-like_cat_sf"/>
</dbReference>
<evidence type="ECO:0000256" key="9">
    <source>
        <dbReference type="ARBA" id="ARBA00022984"/>
    </source>
</evidence>
<evidence type="ECO:0000259" key="13">
    <source>
        <dbReference type="Pfam" id="PF08245"/>
    </source>
</evidence>
<comment type="pathway">
    <text evidence="2 12">Cell wall biogenesis; peptidoglycan biosynthesis.</text>
</comment>
<dbReference type="NCBIfam" id="TIGR01087">
    <property type="entry name" value="murD"/>
    <property type="match status" value="1"/>
</dbReference>
<organism evidence="14 15">
    <name type="scientific">Rhodanobacter terrae</name>
    <dbReference type="NCBI Taxonomy" id="418647"/>
    <lineage>
        <taxon>Bacteria</taxon>
        <taxon>Pseudomonadati</taxon>
        <taxon>Pseudomonadota</taxon>
        <taxon>Gammaproteobacteria</taxon>
        <taxon>Lysobacterales</taxon>
        <taxon>Rhodanobacteraceae</taxon>
        <taxon>Rhodanobacter</taxon>
    </lineage>
</organism>
<evidence type="ECO:0000256" key="4">
    <source>
        <dbReference type="ARBA" id="ARBA00022598"/>
    </source>
</evidence>
<keyword evidence="6 12" id="KW-0547">Nucleotide-binding</keyword>